<feature type="transmembrane region" description="Helical" evidence="11">
    <location>
        <begin position="37"/>
        <end position="62"/>
    </location>
</feature>
<keyword evidence="9 11" id="KW-0807">Transducer</keyword>
<feature type="transmembrane region" description="Helical" evidence="11">
    <location>
        <begin position="74"/>
        <end position="93"/>
    </location>
</feature>
<dbReference type="GO" id="GO:0004984">
    <property type="term" value="F:olfactory receptor activity"/>
    <property type="evidence" value="ECO:0007669"/>
    <property type="project" value="InterPro"/>
</dbReference>
<proteinExistence type="inferred from homology"/>
<dbReference type="OrthoDB" id="8185860at2759"/>
<reference evidence="14" key="2">
    <citation type="submission" date="2025-04" db="UniProtKB">
        <authorList>
            <consortium name="RefSeq"/>
        </authorList>
    </citation>
    <scope>IDENTIFICATION</scope>
    <source>
        <strain evidence="14">Aabys</strain>
    </source>
</reference>
<protein>
    <recommendedName>
        <fullName evidence="11">Odorant receptor</fullName>
    </recommendedName>
</protein>
<comment type="similarity">
    <text evidence="11">Belongs to the insect chemoreceptor superfamily. Heteromeric odorant receptor channel (TC 1.A.69) family.</text>
</comment>
<dbReference type="EnsemblMetazoa" id="MDOA016051-RA">
    <property type="protein sequence ID" value="MDOA016051-PA"/>
    <property type="gene ID" value="MDOA016051"/>
</dbReference>
<name>A0A1I8NJ85_MUSDO</name>
<comment type="caution">
    <text evidence="11">Lacks conserved residue(s) required for the propagation of feature annotation.</text>
</comment>
<keyword evidence="13" id="KW-1185">Reference proteome</keyword>
<dbReference type="PANTHER" id="PTHR21137">
    <property type="entry name" value="ODORANT RECEPTOR"/>
    <property type="match status" value="1"/>
</dbReference>
<evidence type="ECO:0000256" key="5">
    <source>
        <dbReference type="ARBA" id="ARBA00022725"/>
    </source>
</evidence>
<organism evidence="12">
    <name type="scientific">Musca domestica</name>
    <name type="common">House fly</name>
    <dbReference type="NCBI Taxonomy" id="7370"/>
    <lineage>
        <taxon>Eukaryota</taxon>
        <taxon>Metazoa</taxon>
        <taxon>Ecdysozoa</taxon>
        <taxon>Arthropoda</taxon>
        <taxon>Hexapoda</taxon>
        <taxon>Insecta</taxon>
        <taxon>Pterygota</taxon>
        <taxon>Neoptera</taxon>
        <taxon>Endopterygota</taxon>
        <taxon>Diptera</taxon>
        <taxon>Brachycera</taxon>
        <taxon>Muscomorpha</taxon>
        <taxon>Muscoidea</taxon>
        <taxon>Muscidae</taxon>
        <taxon>Musca</taxon>
    </lineage>
</organism>
<dbReference type="GO" id="GO:0007165">
    <property type="term" value="P:signal transduction"/>
    <property type="evidence" value="ECO:0007669"/>
    <property type="project" value="UniProtKB-KW"/>
</dbReference>
<reference evidence="12" key="1">
    <citation type="submission" date="2020-05" db="UniProtKB">
        <authorList>
            <consortium name="EnsemblMetazoa"/>
        </authorList>
    </citation>
    <scope>IDENTIFICATION</scope>
    <source>
        <strain evidence="12">Aabys</strain>
    </source>
</reference>
<keyword evidence="2" id="KW-1003">Cell membrane</keyword>
<gene>
    <name evidence="12" type="primary">105262018</name>
    <name evidence="14" type="synonym">LOC105262018</name>
</gene>
<dbReference type="VEuPathDB" id="VectorBase:MDOMA2_009419"/>
<keyword evidence="7 11" id="KW-0472">Membrane</keyword>
<evidence type="ECO:0000256" key="1">
    <source>
        <dbReference type="ARBA" id="ARBA00004651"/>
    </source>
</evidence>
<evidence type="ECO:0000256" key="2">
    <source>
        <dbReference type="ARBA" id="ARBA00022475"/>
    </source>
</evidence>
<keyword evidence="6 11" id="KW-1133">Transmembrane helix</keyword>
<keyword evidence="5 11" id="KW-0552">Olfaction</keyword>
<sequence>MSKLISFEDFLSYANALNATIGLVAYEKPNTKPLKKLIFDVIFWLNFINLNLVLLGELVFVIESVNGRHEFLEMIMALSYIGFVALGSFKTCIIMQKKSHLTTYARDMNQIFPNASIAVQRELNVRKYLKYSKFFSIMFSTMCLAMLVFFNFEAITEWLIATELRGDQNAAQHLPYFMYAPWDWTGNHWSYYLLYGIQCWAGHTSVVAQFSSDLLLYAFIGQLIMHFEAITKDVSNYRLRSCTADMDFLRNIVFKHSILLELSERINDLFGLSLFVNFATSAVVMCFLGFQMSIGASFVNLLKLVLFLILMLTQGFLICHFGQLLTDASLSIAYAAFNQNWISSDVCCQKMLILITERAQKPVILKATTLVPVSRATMTQLLQISYKFFALLRTMYVQ</sequence>
<evidence type="ECO:0000256" key="3">
    <source>
        <dbReference type="ARBA" id="ARBA00022606"/>
    </source>
</evidence>
<dbReference type="KEGG" id="mde:105262018"/>
<evidence type="ECO:0000256" key="10">
    <source>
        <dbReference type="ARBA" id="ARBA00038679"/>
    </source>
</evidence>
<dbReference type="GeneID" id="105262018"/>
<comment type="subunit">
    <text evidence="10">Interacts with Orco. Complexes exist early in the endomembrane system in olfactory sensory neurons (OSNs), coupling these complexes to the conserved ciliary trafficking pathway.</text>
</comment>
<dbReference type="Pfam" id="PF02949">
    <property type="entry name" value="7tm_6"/>
    <property type="match status" value="1"/>
</dbReference>
<dbReference type="Proteomes" id="UP001652621">
    <property type="component" value="Unplaced"/>
</dbReference>
<dbReference type="AlphaFoldDB" id="A0A1I8NJ85"/>
<evidence type="ECO:0000313" key="14">
    <source>
        <dbReference type="RefSeq" id="XP_011293739.1"/>
    </source>
</evidence>
<feature type="transmembrane region" description="Helical" evidence="11">
    <location>
        <begin position="304"/>
        <end position="325"/>
    </location>
</feature>
<evidence type="ECO:0000256" key="11">
    <source>
        <dbReference type="RuleBase" id="RU351113"/>
    </source>
</evidence>
<evidence type="ECO:0000313" key="13">
    <source>
        <dbReference type="Proteomes" id="UP001652621"/>
    </source>
</evidence>
<evidence type="ECO:0000256" key="4">
    <source>
        <dbReference type="ARBA" id="ARBA00022692"/>
    </source>
</evidence>
<feature type="transmembrane region" description="Helical" evidence="11">
    <location>
        <begin position="134"/>
        <end position="152"/>
    </location>
</feature>
<evidence type="ECO:0000256" key="6">
    <source>
        <dbReference type="ARBA" id="ARBA00022989"/>
    </source>
</evidence>
<dbReference type="VEuPathDB" id="VectorBase:MDOA016051"/>
<evidence type="ECO:0000256" key="7">
    <source>
        <dbReference type="ARBA" id="ARBA00023136"/>
    </source>
</evidence>
<dbReference type="InterPro" id="IPR004117">
    <property type="entry name" value="7tm6_olfct_rcpt"/>
</dbReference>
<keyword evidence="3 11" id="KW-0716">Sensory transduction</keyword>
<keyword evidence="4 11" id="KW-0812">Transmembrane</keyword>
<evidence type="ECO:0000256" key="9">
    <source>
        <dbReference type="ARBA" id="ARBA00023224"/>
    </source>
</evidence>
<feature type="transmembrane region" description="Helical" evidence="11">
    <location>
        <begin position="269"/>
        <end position="292"/>
    </location>
</feature>
<dbReference type="GO" id="GO:0005549">
    <property type="term" value="F:odorant binding"/>
    <property type="evidence" value="ECO:0007669"/>
    <property type="project" value="InterPro"/>
</dbReference>
<evidence type="ECO:0000256" key="8">
    <source>
        <dbReference type="ARBA" id="ARBA00023170"/>
    </source>
</evidence>
<comment type="subcellular location">
    <subcellularLocation>
        <location evidence="1 11">Cell membrane</location>
        <topology evidence="1 11">Multi-pass membrane protein</topology>
    </subcellularLocation>
</comment>
<keyword evidence="8 11" id="KW-0675">Receptor</keyword>
<dbReference type="GO" id="GO:0005886">
    <property type="term" value="C:plasma membrane"/>
    <property type="evidence" value="ECO:0007669"/>
    <property type="project" value="UniProtKB-SubCell"/>
</dbReference>
<accession>A0A1I8NJ85</accession>
<dbReference type="PANTHER" id="PTHR21137:SF44">
    <property type="entry name" value="ODORANT RECEPTOR 13A-RELATED"/>
    <property type="match status" value="1"/>
</dbReference>
<dbReference type="RefSeq" id="XP_011293739.1">
    <property type="nucleotide sequence ID" value="XM_011295437.1"/>
</dbReference>
<evidence type="ECO:0000313" key="12">
    <source>
        <dbReference type="EnsemblMetazoa" id="MDOA016051-PA"/>
    </source>
</evidence>